<evidence type="ECO:0000313" key="3">
    <source>
        <dbReference type="Proteomes" id="UP000739565"/>
    </source>
</evidence>
<evidence type="ECO:0000313" key="2">
    <source>
        <dbReference type="EMBL" id="MBZ1350995.1"/>
    </source>
</evidence>
<dbReference type="Proteomes" id="UP000739565">
    <property type="component" value="Unassembled WGS sequence"/>
</dbReference>
<dbReference type="GO" id="GO:0016706">
    <property type="term" value="F:2-oxoglutarate-dependent dioxygenase activity"/>
    <property type="evidence" value="ECO:0007669"/>
    <property type="project" value="UniProtKB-ARBA"/>
</dbReference>
<dbReference type="PANTHER" id="PTHR20883:SF48">
    <property type="entry name" value="ECTOINE DIOXYGENASE"/>
    <property type="match status" value="1"/>
</dbReference>
<comment type="caution">
    <text evidence="2">The sequence shown here is derived from an EMBL/GenBank/DDBJ whole genome shotgun (WGS) entry which is preliminary data.</text>
</comment>
<organism evidence="2 3">
    <name type="scientific">Zwartia hollandica</name>
    <dbReference type="NCBI Taxonomy" id="324606"/>
    <lineage>
        <taxon>Bacteria</taxon>
        <taxon>Pseudomonadati</taxon>
        <taxon>Pseudomonadota</taxon>
        <taxon>Betaproteobacteria</taxon>
        <taxon>Burkholderiales</taxon>
        <taxon>Alcaligenaceae</taxon>
        <taxon>Zwartia</taxon>
    </lineage>
</organism>
<dbReference type="Gene3D" id="2.60.120.620">
    <property type="entry name" value="q2cbj1_9rhob like domain"/>
    <property type="match status" value="1"/>
</dbReference>
<accession>A0A953N9G8</accession>
<reference evidence="2" key="1">
    <citation type="submission" date="2021-07" db="EMBL/GenBank/DDBJ databases">
        <title>New genus and species of the family Alcaligenaceae.</title>
        <authorList>
            <person name="Hahn M.W."/>
        </authorList>
    </citation>
    <scope>NUCLEOTIDE SEQUENCE</scope>
    <source>
        <strain evidence="2">LF4-65</strain>
    </source>
</reference>
<keyword evidence="3" id="KW-1185">Reference proteome</keyword>
<name>A0A953N9G8_9BURK</name>
<dbReference type="SUPFAM" id="SSF51197">
    <property type="entry name" value="Clavaminate synthase-like"/>
    <property type="match status" value="1"/>
</dbReference>
<gene>
    <name evidence="2" type="ORF">KZZ10_10095</name>
</gene>
<evidence type="ECO:0000256" key="1">
    <source>
        <dbReference type="ARBA" id="ARBA00001954"/>
    </source>
</evidence>
<keyword evidence="2" id="KW-0560">Oxidoreductase</keyword>
<keyword evidence="2" id="KW-0223">Dioxygenase</keyword>
<dbReference type="RefSeq" id="WP_259661398.1">
    <property type="nucleotide sequence ID" value="NZ_JAHXRI010000007.1"/>
</dbReference>
<dbReference type="EMBL" id="JAHXRI010000007">
    <property type="protein sequence ID" value="MBZ1350995.1"/>
    <property type="molecule type" value="Genomic_DNA"/>
</dbReference>
<comment type="cofactor">
    <cofactor evidence="1">
        <name>Fe(2+)</name>
        <dbReference type="ChEBI" id="CHEBI:29033"/>
    </cofactor>
</comment>
<dbReference type="PANTHER" id="PTHR20883">
    <property type="entry name" value="PHYTANOYL-COA DIOXYGENASE DOMAIN CONTAINING 1"/>
    <property type="match status" value="1"/>
</dbReference>
<dbReference type="AlphaFoldDB" id="A0A953N9G8"/>
<dbReference type="InterPro" id="IPR008775">
    <property type="entry name" value="Phytyl_CoA_dOase-like"/>
</dbReference>
<dbReference type="GO" id="GO:0005506">
    <property type="term" value="F:iron ion binding"/>
    <property type="evidence" value="ECO:0007669"/>
    <property type="project" value="UniProtKB-ARBA"/>
</dbReference>
<protein>
    <submittedName>
        <fullName evidence="2">Phytanoyl-CoA dioxygenase family protein</fullName>
    </submittedName>
</protein>
<sequence length="413" mass="46818">MQNGPILAGVPIIESPFFSDFIASHYFDDAQQSIAQDLNLYGFAVLPNFFAQIGHQARQIRQDLQPLFAQGQQSGEDAKQGVFTNRIQDAFKHSQTVKQLATDPRMLALLSKLYGRQAFAFQTLNFECGSQQAVHSDAVHFHSLPERFMCGVWVALEDVTLDSGPLCYYPGSHNLPVYDSRQVGFTPSQRTQQDVYEPLWNKLIETHRLRKQVFTAKAGDALIWTANLLHGGEPILRAGSTRWSQVTHYYFEGCRYYTPMHSDLIEGKVAHRDPVNIAMGVKSSEVPSLRQQQAGNQTLRGFKKAYAALLDTLMPFSARAKQRTRWPEIPLPPDFDAQTYAHLNPDIVEAGLDPALHYCRHGYLEGRPYKISVPIDFDAEAYKALNPDVIQAGFDPVRHYILHGHQENRRYRN</sequence>
<dbReference type="Pfam" id="PF05721">
    <property type="entry name" value="PhyH"/>
    <property type="match status" value="1"/>
</dbReference>
<proteinExistence type="predicted"/>